<organism evidence="1 2">
    <name type="scientific">Peribacillus butanolivorans</name>
    <dbReference type="NCBI Taxonomy" id="421767"/>
    <lineage>
        <taxon>Bacteria</taxon>
        <taxon>Bacillati</taxon>
        <taxon>Bacillota</taxon>
        <taxon>Bacilli</taxon>
        <taxon>Bacillales</taxon>
        <taxon>Bacillaceae</taxon>
        <taxon>Peribacillus</taxon>
    </lineage>
</organism>
<gene>
    <name evidence="1" type="ORF">CN689_14220</name>
</gene>
<comment type="caution">
    <text evidence="1">The sequence shown here is derived from an EMBL/GenBank/DDBJ whole genome shotgun (WGS) entry which is preliminary data.</text>
</comment>
<sequence length="59" mass="7185">MVKKEDLIFCYDLVLHRKIKREGYSYLTSAISLSDRKFWLYPRCIEIENIMKEHTQMSN</sequence>
<evidence type="ECO:0000313" key="1">
    <source>
        <dbReference type="EMBL" id="PEJ32281.1"/>
    </source>
</evidence>
<evidence type="ECO:0000313" key="2">
    <source>
        <dbReference type="Proteomes" id="UP000220106"/>
    </source>
</evidence>
<protein>
    <submittedName>
        <fullName evidence="1">Uncharacterized protein</fullName>
    </submittedName>
</protein>
<dbReference type="EMBL" id="NUEQ01000025">
    <property type="protein sequence ID" value="PEJ32281.1"/>
    <property type="molecule type" value="Genomic_DNA"/>
</dbReference>
<dbReference type="Proteomes" id="UP000220106">
    <property type="component" value="Unassembled WGS sequence"/>
</dbReference>
<name>A0AAX0S117_9BACI</name>
<dbReference type="RefSeq" id="WP_098176354.1">
    <property type="nucleotide sequence ID" value="NZ_NUEQ01000025.1"/>
</dbReference>
<accession>A0AAX0S117</accession>
<reference evidence="1 2" key="1">
    <citation type="submission" date="2017-09" db="EMBL/GenBank/DDBJ databases">
        <title>Large-scale bioinformatics analysis of Bacillus genomes uncovers conserved roles of natural products in bacterial physiology.</title>
        <authorList>
            <consortium name="Agbiome Team Llc"/>
            <person name="Bleich R.M."/>
            <person name="Kirk G.J."/>
            <person name="Santa Maria K.C."/>
            <person name="Allen S.E."/>
            <person name="Farag S."/>
            <person name="Shank E.A."/>
            <person name="Bowers A."/>
        </authorList>
    </citation>
    <scope>NUCLEOTIDE SEQUENCE [LARGE SCALE GENOMIC DNA]</scope>
    <source>
        <strain evidence="1 2">AFS003229</strain>
    </source>
</reference>
<dbReference type="AlphaFoldDB" id="A0AAX0S117"/>
<proteinExistence type="predicted"/>